<comment type="caution">
    <text evidence="10">The sequence shown here is derived from an EMBL/GenBank/DDBJ whole genome shotgun (WGS) entry which is preliminary data.</text>
</comment>
<name>A0ABP8AD07_9MICO</name>
<dbReference type="NCBIfam" id="TIGR01930">
    <property type="entry name" value="AcCoA-C-Actrans"/>
    <property type="match status" value="1"/>
</dbReference>
<dbReference type="PROSITE" id="PS00737">
    <property type="entry name" value="THIOLASE_2"/>
    <property type="match status" value="1"/>
</dbReference>
<keyword evidence="3 7" id="KW-0808">Transferase</keyword>
<evidence type="ECO:0000256" key="1">
    <source>
        <dbReference type="ARBA" id="ARBA00010982"/>
    </source>
</evidence>
<evidence type="ECO:0000256" key="4">
    <source>
        <dbReference type="ARBA" id="ARBA00023315"/>
    </source>
</evidence>
<evidence type="ECO:0000256" key="6">
    <source>
        <dbReference type="ARBA" id="ARBA00040529"/>
    </source>
</evidence>
<dbReference type="PROSITE" id="PS00098">
    <property type="entry name" value="THIOLASE_1"/>
    <property type="match status" value="1"/>
</dbReference>
<feature type="domain" description="Thiolase C-terminal" evidence="9">
    <location>
        <begin position="266"/>
        <end position="386"/>
    </location>
</feature>
<evidence type="ECO:0000259" key="8">
    <source>
        <dbReference type="Pfam" id="PF00108"/>
    </source>
</evidence>
<keyword evidence="11" id="KW-1185">Reference proteome</keyword>
<dbReference type="InterPro" id="IPR020616">
    <property type="entry name" value="Thiolase_N"/>
</dbReference>
<dbReference type="PROSITE" id="PS00099">
    <property type="entry name" value="THIOLASE_3"/>
    <property type="match status" value="1"/>
</dbReference>
<dbReference type="InterPro" id="IPR020617">
    <property type="entry name" value="Thiolase_C"/>
</dbReference>
<evidence type="ECO:0000313" key="10">
    <source>
        <dbReference type="EMBL" id="GAA4181956.1"/>
    </source>
</evidence>
<reference evidence="11" key="1">
    <citation type="journal article" date="2019" name="Int. J. Syst. Evol. Microbiol.">
        <title>The Global Catalogue of Microorganisms (GCM) 10K type strain sequencing project: providing services to taxonomists for standard genome sequencing and annotation.</title>
        <authorList>
            <consortium name="The Broad Institute Genomics Platform"/>
            <consortium name="The Broad Institute Genome Sequencing Center for Infectious Disease"/>
            <person name="Wu L."/>
            <person name="Ma J."/>
        </authorList>
    </citation>
    <scope>NUCLEOTIDE SEQUENCE [LARGE SCALE GENOMIC DNA]</scope>
    <source>
        <strain evidence="11">JCM 17591</strain>
    </source>
</reference>
<evidence type="ECO:0000256" key="7">
    <source>
        <dbReference type="RuleBase" id="RU003557"/>
    </source>
</evidence>
<dbReference type="PIRSF" id="PIRSF000429">
    <property type="entry name" value="Ac-CoA_Ac_transf"/>
    <property type="match status" value="1"/>
</dbReference>
<dbReference type="Pfam" id="PF02803">
    <property type="entry name" value="Thiolase_C"/>
    <property type="match status" value="1"/>
</dbReference>
<dbReference type="Gene3D" id="3.40.47.10">
    <property type="match status" value="2"/>
</dbReference>
<evidence type="ECO:0000256" key="5">
    <source>
        <dbReference type="ARBA" id="ARBA00030755"/>
    </source>
</evidence>
<organism evidence="10 11">
    <name type="scientific">Gryllotalpicola koreensis</name>
    <dbReference type="NCBI Taxonomy" id="993086"/>
    <lineage>
        <taxon>Bacteria</taxon>
        <taxon>Bacillati</taxon>
        <taxon>Actinomycetota</taxon>
        <taxon>Actinomycetes</taxon>
        <taxon>Micrococcales</taxon>
        <taxon>Microbacteriaceae</taxon>
        <taxon>Gryllotalpicola</taxon>
    </lineage>
</organism>
<proteinExistence type="inferred from homology"/>
<dbReference type="RefSeq" id="WP_344757456.1">
    <property type="nucleotide sequence ID" value="NZ_BAABBW010000008.1"/>
</dbReference>
<feature type="domain" description="Thiolase N-terminal" evidence="8">
    <location>
        <begin position="5"/>
        <end position="258"/>
    </location>
</feature>
<keyword evidence="4 7" id="KW-0012">Acyltransferase</keyword>
<dbReference type="EMBL" id="BAABBW010000008">
    <property type="protein sequence ID" value="GAA4181956.1"/>
    <property type="molecule type" value="Genomic_DNA"/>
</dbReference>
<dbReference type="EC" id="2.3.1.9" evidence="2"/>
<gene>
    <name evidence="10" type="ORF">GCM10022287_38020</name>
</gene>
<dbReference type="PANTHER" id="PTHR18919:SF107">
    <property type="entry name" value="ACETYL-COA ACETYLTRANSFERASE, CYTOSOLIC"/>
    <property type="match status" value="1"/>
</dbReference>
<evidence type="ECO:0000256" key="3">
    <source>
        <dbReference type="ARBA" id="ARBA00022679"/>
    </source>
</evidence>
<evidence type="ECO:0000256" key="2">
    <source>
        <dbReference type="ARBA" id="ARBA00012705"/>
    </source>
</evidence>
<dbReference type="InterPro" id="IPR002155">
    <property type="entry name" value="Thiolase"/>
</dbReference>
<protein>
    <recommendedName>
        <fullName evidence="6">Probable acetyl-CoA acetyltransferase</fullName>
        <ecNumber evidence="2">2.3.1.9</ecNumber>
    </recommendedName>
    <alternativeName>
        <fullName evidence="5">Acetoacetyl-CoA thiolase</fullName>
    </alternativeName>
</protein>
<dbReference type="PANTHER" id="PTHR18919">
    <property type="entry name" value="ACETYL-COA C-ACYLTRANSFERASE"/>
    <property type="match status" value="1"/>
</dbReference>
<evidence type="ECO:0000313" key="11">
    <source>
        <dbReference type="Proteomes" id="UP001501079"/>
    </source>
</evidence>
<dbReference type="InterPro" id="IPR020615">
    <property type="entry name" value="Thiolase_acyl_enz_int_AS"/>
</dbReference>
<dbReference type="SUPFAM" id="SSF53901">
    <property type="entry name" value="Thiolase-like"/>
    <property type="match status" value="2"/>
</dbReference>
<comment type="similarity">
    <text evidence="1 7">Belongs to the thiolase-like superfamily. Thiolase family.</text>
</comment>
<dbReference type="Pfam" id="PF00108">
    <property type="entry name" value="Thiolase_N"/>
    <property type="match status" value="1"/>
</dbReference>
<dbReference type="InterPro" id="IPR016039">
    <property type="entry name" value="Thiolase-like"/>
</dbReference>
<dbReference type="InterPro" id="IPR020610">
    <property type="entry name" value="Thiolase_AS"/>
</dbReference>
<accession>A0ABP8AD07</accession>
<dbReference type="Proteomes" id="UP001501079">
    <property type="component" value="Unassembled WGS sequence"/>
</dbReference>
<dbReference type="CDD" id="cd00751">
    <property type="entry name" value="thiolase"/>
    <property type="match status" value="1"/>
</dbReference>
<dbReference type="InterPro" id="IPR020613">
    <property type="entry name" value="Thiolase_CS"/>
</dbReference>
<sequence>MSALIAGYARTPFVKYNGVFAAVPATALGAHAIAAALANAGVAPDAVQYVFGGQVVQAGAGQNPARQAAVGAGIPFAVPAVTLNAVCLSGMLAVSAAAQLIEGGGADVVVAVGQESMSRAPHAWPGSRVGKKYGAIELLDTLEVDGLSDAFEKTSMGASTEEHGRGLGITRAEQDAWSAESHRRLAAGREFLAGEIAAYEVAGRGGSTAYELDDGLREDTTVETLSRLRPAFSPDGAITAGNSSQVTDGAAAIVLVSERYARAQAPIARVSAHAFVAGPDVSLHAQPANAIAAALSTAGLPASELGAIEINEAFAAVAVHSTRLLGADPAIVNAHGGAIALGHPIGASGTRIVGHLARRLAALGSGALGAAGICGGGGQGAALVLESV</sequence>
<evidence type="ECO:0000259" key="9">
    <source>
        <dbReference type="Pfam" id="PF02803"/>
    </source>
</evidence>